<dbReference type="AlphaFoldDB" id="A0A7W8IHW4"/>
<name>A0A7W8IHW4_9BACT</name>
<feature type="chain" id="PRO_5030835816" description="Carboxypeptidase regulatory-like domain-containing protein" evidence="1">
    <location>
        <begin position="23"/>
        <end position="148"/>
    </location>
</feature>
<keyword evidence="1" id="KW-0732">Signal</keyword>
<evidence type="ECO:0008006" key="4">
    <source>
        <dbReference type="Google" id="ProtNLM"/>
    </source>
</evidence>
<sequence length="148" mass="16464">MNNLSRTAVFSFLFASTLIANAQTLRVQILNGKNGKPVGNEHVNLFRTGDFGDLAGDRNVRGFTTDADGVITTSDISPDIHSFLISVDWHRQCNENEKVNRMAFSLAEIFSKGIVSENSCKAKVRRPAEPGTLILFVRDETFFEKMAH</sequence>
<evidence type="ECO:0000313" key="3">
    <source>
        <dbReference type="Proteomes" id="UP000568106"/>
    </source>
</evidence>
<protein>
    <recommendedName>
        <fullName evidence="4">Carboxypeptidase regulatory-like domain-containing protein</fullName>
    </recommendedName>
</protein>
<keyword evidence="3" id="KW-1185">Reference proteome</keyword>
<organism evidence="2 3">
    <name type="scientific">Tunturiibacter empetritectus</name>
    <dbReference type="NCBI Taxonomy" id="3069691"/>
    <lineage>
        <taxon>Bacteria</taxon>
        <taxon>Pseudomonadati</taxon>
        <taxon>Acidobacteriota</taxon>
        <taxon>Terriglobia</taxon>
        <taxon>Terriglobales</taxon>
        <taxon>Acidobacteriaceae</taxon>
        <taxon>Tunturiibacter</taxon>
    </lineage>
</organism>
<reference evidence="2" key="1">
    <citation type="submission" date="2020-08" db="EMBL/GenBank/DDBJ databases">
        <title>Genomic Encyclopedia of Type Strains, Phase IV (KMG-V): Genome sequencing to study the core and pangenomes of soil and plant-associated prokaryotes.</title>
        <authorList>
            <person name="Whitman W."/>
        </authorList>
    </citation>
    <scope>NUCLEOTIDE SEQUENCE [LARGE SCALE GENOMIC DNA]</scope>
    <source>
        <strain evidence="2">M8UP27</strain>
    </source>
</reference>
<evidence type="ECO:0000313" key="2">
    <source>
        <dbReference type="EMBL" id="MBB5317465.1"/>
    </source>
</evidence>
<evidence type="ECO:0000256" key="1">
    <source>
        <dbReference type="SAM" id="SignalP"/>
    </source>
</evidence>
<dbReference type="Proteomes" id="UP000568106">
    <property type="component" value="Unassembled WGS sequence"/>
</dbReference>
<gene>
    <name evidence="2" type="ORF">HDF09_002134</name>
</gene>
<feature type="signal peptide" evidence="1">
    <location>
        <begin position="1"/>
        <end position="22"/>
    </location>
</feature>
<proteinExistence type="predicted"/>
<dbReference type="EMBL" id="JACHDY010000002">
    <property type="protein sequence ID" value="MBB5317465.1"/>
    <property type="molecule type" value="Genomic_DNA"/>
</dbReference>
<accession>A0A7W8IHW4</accession>
<comment type="caution">
    <text evidence="2">The sequence shown here is derived from an EMBL/GenBank/DDBJ whole genome shotgun (WGS) entry which is preliminary data.</text>
</comment>